<dbReference type="InterPro" id="IPR002750">
    <property type="entry name" value="CobE/GbiG_C"/>
</dbReference>
<dbReference type="EMBL" id="DWWN01000047">
    <property type="protein sequence ID" value="HJC45907.1"/>
    <property type="molecule type" value="Genomic_DNA"/>
</dbReference>
<dbReference type="InterPro" id="IPR052553">
    <property type="entry name" value="CbiG_hydrolase"/>
</dbReference>
<protein>
    <submittedName>
        <fullName evidence="4">Cobalamin biosynthesis protein</fullName>
    </submittedName>
</protein>
<dbReference type="InterPro" id="IPR036518">
    <property type="entry name" value="CobE/GbiG_C_sf"/>
</dbReference>
<evidence type="ECO:0000259" key="3">
    <source>
        <dbReference type="Pfam" id="PF11761"/>
    </source>
</evidence>
<dbReference type="Gene3D" id="3.40.50.11220">
    <property type="match status" value="1"/>
</dbReference>
<dbReference type="Pfam" id="PF11761">
    <property type="entry name" value="CbiG_mid"/>
    <property type="match status" value="1"/>
</dbReference>
<feature type="domain" description="CobE/GbiG C-terminal" evidence="1">
    <location>
        <begin position="201"/>
        <end position="319"/>
    </location>
</feature>
<dbReference type="GO" id="GO:0009236">
    <property type="term" value="P:cobalamin biosynthetic process"/>
    <property type="evidence" value="ECO:0007669"/>
    <property type="project" value="InterPro"/>
</dbReference>
<organism evidence="4 5">
    <name type="scientific">Candidatus Faecalibacterium faecigallinarum</name>
    <dbReference type="NCBI Taxonomy" id="2838577"/>
    <lineage>
        <taxon>Bacteria</taxon>
        <taxon>Bacillati</taxon>
        <taxon>Bacillota</taxon>
        <taxon>Clostridia</taxon>
        <taxon>Eubacteriales</taxon>
        <taxon>Oscillospiraceae</taxon>
        <taxon>Faecalibacterium</taxon>
    </lineage>
</organism>
<evidence type="ECO:0000259" key="1">
    <source>
        <dbReference type="Pfam" id="PF01890"/>
    </source>
</evidence>
<evidence type="ECO:0000259" key="2">
    <source>
        <dbReference type="Pfam" id="PF11760"/>
    </source>
</evidence>
<name>A0A9D2P9F1_9FIRM</name>
<dbReference type="PANTHER" id="PTHR37477:SF1">
    <property type="entry name" value="COBALT-PRECORRIN-5A HYDROLASE"/>
    <property type="match status" value="1"/>
</dbReference>
<feature type="domain" description="Cobalamin synthesis G N-terminal" evidence="2">
    <location>
        <begin position="40"/>
        <end position="119"/>
    </location>
</feature>
<dbReference type="SUPFAM" id="SSF159664">
    <property type="entry name" value="CobE/GbiG C-terminal domain-like"/>
    <property type="match status" value="1"/>
</dbReference>
<comment type="caution">
    <text evidence="4">The sequence shown here is derived from an EMBL/GenBank/DDBJ whole genome shotgun (WGS) entry which is preliminary data.</text>
</comment>
<sequence length="331" mass="33750">MKLYYLAFSARGLALAQKLAGALGGEAVRCGGPVTLRGWTDEHFRTGAGLVYVGACGIAVRAVAPCLCSKETDPAVVAVDEQGTWAVPLLSGHLGGANALARAIGSVCGAQPVLTTATDAGGLFPIDDWARRQGCAVADVHKIKDVSAALLAGRTLRLYSDWPIAGTPPAGVALTADKAGCSAALTLTDPGPALWLAPRVLALGVGCRRGIPAAALEEALAALLEREKLCVKSICKVCTIDRKAGEPGLLAFCAAHGWPLETYTAARLAQAPGRFTPSAFVAQTVGVDNVCERAAVCGAEGGALLVGKQAGGGVTLALAARAFGPDWNWTE</sequence>
<dbReference type="InterPro" id="IPR021745">
    <property type="entry name" value="CbiG_mid"/>
</dbReference>
<feature type="domain" description="Cobalamin biosynthesis central region" evidence="3">
    <location>
        <begin position="125"/>
        <end position="173"/>
    </location>
</feature>
<dbReference type="Pfam" id="PF01890">
    <property type="entry name" value="CbiG_C"/>
    <property type="match status" value="1"/>
</dbReference>
<proteinExistence type="predicted"/>
<dbReference type="Proteomes" id="UP000823906">
    <property type="component" value="Unassembled WGS sequence"/>
</dbReference>
<dbReference type="InterPro" id="IPR021744">
    <property type="entry name" value="CbiG_N"/>
</dbReference>
<dbReference type="InterPro" id="IPR038029">
    <property type="entry name" value="GbiG_N_sf"/>
</dbReference>
<reference evidence="4" key="2">
    <citation type="submission" date="2021-04" db="EMBL/GenBank/DDBJ databases">
        <authorList>
            <person name="Gilroy R."/>
        </authorList>
    </citation>
    <scope>NUCLEOTIDE SEQUENCE</scope>
    <source>
        <strain evidence="4">ChiSjej5B23-2810</strain>
    </source>
</reference>
<dbReference type="Gene3D" id="3.30.420.180">
    <property type="entry name" value="CobE/GbiG C-terminal domain"/>
    <property type="match status" value="1"/>
</dbReference>
<evidence type="ECO:0000313" key="4">
    <source>
        <dbReference type="EMBL" id="HJC45907.1"/>
    </source>
</evidence>
<evidence type="ECO:0000313" key="5">
    <source>
        <dbReference type="Proteomes" id="UP000823906"/>
    </source>
</evidence>
<dbReference type="AlphaFoldDB" id="A0A9D2P9F1"/>
<dbReference type="PANTHER" id="PTHR37477">
    <property type="entry name" value="COBALT-PRECORRIN-5A HYDROLASE"/>
    <property type="match status" value="1"/>
</dbReference>
<accession>A0A9D2P9F1</accession>
<gene>
    <name evidence="4" type="ORF">H9703_07245</name>
</gene>
<dbReference type="SUPFAM" id="SSF159672">
    <property type="entry name" value="CbiG N-terminal domain-like"/>
    <property type="match status" value="1"/>
</dbReference>
<reference evidence="4" key="1">
    <citation type="journal article" date="2021" name="PeerJ">
        <title>Extensive microbial diversity within the chicken gut microbiome revealed by metagenomics and culture.</title>
        <authorList>
            <person name="Gilroy R."/>
            <person name="Ravi A."/>
            <person name="Getino M."/>
            <person name="Pursley I."/>
            <person name="Horton D.L."/>
            <person name="Alikhan N.F."/>
            <person name="Baker D."/>
            <person name="Gharbi K."/>
            <person name="Hall N."/>
            <person name="Watson M."/>
            <person name="Adriaenssens E.M."/>
            <person name="Foster-Nyarko E."/>
            <person name="Jarju S."/>
            <person name="Secka A."/>
            <person name="Antonio M."/>
            <person name="Oren A."/>
            <person name="Chaudhuri R.R."/>
            <person name="La Ragione R."/>
            <person name="Hildebrand F."/>
            <person name="Pallen M.J."/>
        </authorList>
    </citation>
    <scope>NUCLEOTIDE SEQUENCE</scope>
    <source>
        <strain evidence="4">ChiSjej5B23-2810</strain>
    </source>
</reference>
<dbReference type="Pfam" id="PF11760">
    <property type="entry name" value="CbiG_N"/>
    <property type="match status" value="1"/>
</dbReference>